<keyword evidence="2" id="KW-0040">ANK repeat</keyword>
<protein>
    <submittedName>
        <fullName evidence="3">Osteoclast-stimulating factor 1</fullName>
    </submittedName>
</protein>
<sequence length="125" mass="14113">MDVAMRLLACGERLDINTQTYQKESALSLAARSGHLQVVSAILEDCQADRNSIDKQGRTALWWAAHEGQSTIMRWLLEDAKVQLNIEDCQGRDALEAARSQYHFDVIHLLQTSRAGHHRDVTLQT</sequence>
<keyword evidence="1" id="KW-0677">Repeat</keyword>
<accession>A0AAN4TCC0</accession>
<dbReference type="Gene3D" id="1.25.40.20">
    <property type="entry name" value="Ankyrin repeat-containing domain"/>
    <property type="match status" value="2"/>
</dbReference>
<dbReference type="PANTHER" id="PTHR24166">
    <property type="entry name" value="ROLLING PEBBLES, ISOFORM B"/>
    <property type="match status" value="1"/>
</dbReference>
<dbReference type="SMART" id="SM00248">
    <property type="entry name" value="ANK"/>
    <property type="match status" value="3"/>
</dbReference>
<proteinExistence type="predicted"/>
<evidence type="ECO:0000256" key="2">
    <source>
        <dbReference type="ARBA" id="ARBA00023043"/>
    </source>
</evidence>
<name>A0AAN4TCC0_ASPLE</name>
<dbReference type="EMBL" id="BCLY01000009">
    <property type="protein sequence ID" value="GAQ08601.1"/>
    <property type="molecule type" value="Genomic_DNA"/>
</dbReference>
<evidence type="ECO:0000313" key="4">
    <source>
        <dbReference type="Proteomes" id="UP000051487"/>
    </source>
</evidence>
<dbReference type="Proteomes" id="UP000051487">
    <property type="component" value="Unassembled WGS sequence"/>
</dbReference>
<reference evidence="3 4" key="1">
    <citation type="submission" date="2015-11" db="EMBL/GenBank/DDBJ databases">
        <title>Aspergillus lentulus strain IFM 54703T.</title>
        <authorList>
            <person name="Kusuya Y."/>
            <person name="Sakai K."/>
            <person name="Kamei K."/>
            <person name="Takahashi H."/>
            <person name="Yaguchi T."/>
        </authorList>
    </citation>
    <scope>NUCLEOTIDE SEQUENCE [LARGE SCALE GENOMIC DNA]</scope>
    <source>
        <strain evidence="3 4">IFM 54703</strain>
    </source>
</reference>
<dbReference type="InterPro" id="IPR036770">
    <property type="entry name" value="Ankyrin_rpt-contain_sf"/>
</dbReference>
<dbReference type="AlphaFoldDB" id="A0AAN4TCC0"/>
<evidence type="ECO:0000313" key="3">
    <source>
        <dbReference type="EMBL" id="GAQ08601.1"/>
    </source>
</evidence>
<organism evidence="3 4">
    <name type="scientific">Aspergillus lentulus</name>
    <dbReference type="NCBI Taxonomy" id="293939"/>
    <lineage>
        <taxon>Eukaryota</taxon>
        <taxon>Fungi</taxon>
        <taxon>Dikarya</taxon>
        <taxon>Ascomycota</taxon>
        <taxon>Pezizomycotina</taxon>
        <taxon>Eurotiomycetes</taxon>
        <taxon>Eurotiomycetidae</taxon>
        <taxon>Eurotiales</taxon>
        <taxon>Aspergillaceae</taxon>
        <taxon>Aspergillus</taxon>
        <taxon>Aspergillus subgen. Fumigati</taxon>
    </lineage>
</organism>
<comment type="caution">
    <text evidence="3">The sequence shown here is derived from an EMBL/GenBank/DDBJ whole genome shotgun (WGS) entry which is preliminary data.</text>
</comment>
<dbReference type="SUPFAM" id="SSF48403">
    <property type="entry name" value="Ankyrin repeat"/>
    <property type="match status" value="1"/>
</dbReference>
<dbReference type="InterPro" id="IPR002110">
    <property type="entry name" value="Ankyrin_rpt"/>
</dbReference>
<dbReference type="Pfam" id="PF12796">
    <property type="entry name" value="Ank_2"/>
    <property type="match status" value="1"/>
</dbReference>
<dbReference type="PANTHER" id="PTHR24166:SF48">
    <property type="entry name" value="PROTEIN VAPYRIN"/>
    <property type="match status" value="1"/>
</dbReference>
<dbReference type="InterPro" id="IPR050889">
    <property type="entry name" value="Dendritic_Spine_Reg/Scaffold"/>
</dbReference>
<gene>
    <name evidence="3" type="ORF">ALT_5922</name>
</gene>
<evidence type="ECO:0000256" key="1">
    <source>
        <dbReference type="ARBA" id="ARBA00022737"/>
    </source>
</evidence>